<name>E8KK44_9PAST</name>
<dbReference type="SUPFAM" id="SSF53822">
    <property type="entry name" value="Periplasmic binding protein-like I"/>
    <property type="match status" value="1"/>
</dbReference>
<dbReference type="HOGENOM" id="CLU_142226_0_0_6"/>
<dbReference type="InterPro" id="IPR054031">
    <property type="entry name" value="XylR_PBP1"/>
</dbReference>
<evidence type="ECO:0000313" key="2">
    <source>
        <dbReference type="EMBL" id="EFX90736.1"/>
    </source>
</evidence>
<dbReference type="GO" id="GO:0000976">
    <property type="term" value="F:transcription cis-regulatory region binding"/>
    <property type="evidence" value="ECO:0007669"/>
    <property type="project" value="TreeGrafter"/>
</dbReference>
<dbReference type="PANTHER" id="PTHR30146">
    <property type="entry name" value="LACI-RELATED TRANSCRIPTIONAL REPRESSOR"/>
    <property type="match status" value="1"/>
</dbReference>
<accession>E8KK44</accession>
<feature type="domain" description="Xylose operon regulatory protein N-terminal" evidence="1">
    <location>
        <begin position="7"/>
        <end position="104"/>
    </location>
</feature>
<reference evidence="2 3" key="1">
    <citation type="submission" date="2011-01" db="EMBL/GenBank/DDBJ databases">
        <authorList>
            <person name="Muzny D."/>
            <person name="Qin X."/>
            <person name="Deng J."/>
            <person name="Jiang H."/>
            <person name="Liu Y."/>
            <person name="Qu J."/>
            <person name="Song X.-Z."/>
            <person name="Zhang L."/>
            <person name="Thornton R."/>
            <person name="Coyle M."/>
            <person name="Francisco L."/>
            <person name="Jackson L."/>
            <person name="Javaid M."/>
            <person name="Korchina V."/>
            <person name="Kovar C."/>
            <person name="Mata R."/>
            <person name="Mathew T."/>
            <person name="Ngo R."/>
            <person name="Nguyen L."/>
            <person name="Nguyen N."/>
            <person name="Okwuonu G."/>
            <person name="Ongeri F."/>
            <person name="Pham C."/>
            <person name="Simmons D."/>
            <person name="Wilczek-Boney K."/>
            <person name="Hale W."/>
            <person name="Jakkamsetti A."/>
            <person name="Pham P."/>
            <person name="Ruth R."/>
            <person name="San Lucas F."/>
            <person name="Warren J."/>
            <person name="Zhang J."/>
            <person name="Zhao Z."/>
            <person name="Zhou C."/>
            <person name="Zhu D."/>
            <person name="Lee S."/>
            <person name="Bess C."/>
            <person name="Blankenburg K."/>
            <person name="Forbes L."/>
            <person name="Fu Q."/>
            <person name="Gubbala S."/>
            <person name="Hirani K."/>
            <person name="Jayaseelan J.C."/>
            <person name="Lara F."/>
            <person name="Munidasa M."/>
            <person name="Palculict T."/>
            <person name="Patil S."/>
            <person name="Pu L.-L."/>
            <person name="Saada N."/>
            <person name="Tang L."/>
            <person name="Weissenberger G."/>
            <person name="Zhu Y."/>
            <person name="Hemphill L."/>
            <person name="Shang Y."/>
            <person name="Youmans B."/>
            <person name="Ayvaz T."/>
            <person name="Ross M."/>
            <person name="Santibanez J."/>
            <person name="Aqrawi P."/>
            <person name="Gross S."/>
            <person name="Joshi V."/>
            <person name="Fowler G."/>
            <person name="Nazareth L."/>
            <person name="Reid J."/>
            <person name="Worley K."/>
            <person name="Petrosino J."/>
            <person name="Highlander S."/>
            <person name="Gibbs R."/>
        </authorList>
    </citation>
    <scope>NUCLEOTIDE SEQUENCE [LARGE SCALE GENOMIC DNA]</scope>
    <source>
        <strain evidence="2 3">ATCC 25976</strain>
    </source>
</reference>
<dbReference type="PANTHER" id="PTHR30146:SF24">
    <property type="entry name" value="XYLOSE OPERON REGULATORY PROTEIN"/>
    <property type="match status" value="1"/>
</dbReference>
<protein>
    <submittedName>
        <fullName evidence="2">Xylose operon regulatory protein</fullName>
    </submittedName>
</protein>
<keyword evidence="3" id="KW-1185">Reference proteome</keyword>
<organism evidence="2 3">
    <name type="scientific">Actinobacillus ureae ATCC 25976</name>
    <dbReference type="NCBI Taxonomy" id="887324"/>
    <lineage>
        <taxon>Bacteria</taxon>
        <taxon>Pseudomonadati</taxon>
        <taxon>Pseudomonadota</taxon>
        <taxon>Gammaproteobacteria</taxon>
        <taxon>Pasteurellales</taxon>
        <taxon>Pasteurellaceae</taxon>
        <taxon>Actinobacillus</taxon>
    </lineage>
</organism>
<dbReference type="Proteomes" id="UP000005467">
    <property type="component" value="Unassembled WGS sequence"/>
</dbReference>
<dbReference type="GO" id="GO:0003700">
    <property type="term" value="F:DNA-binding transcription factor activity"/>
    <property type="evidence" value="ECO:0007669"/>
    <property type="project" value="TreeGrafter"/>
</dbReference>
<evidence type="ECO:0000259" key="1">
    <source>
        <dbReference type="Pfam" id="PF22177"/>
    </source>
</evidence>
<dbReference type="AlphaFoldDB" id="E8KK44"/>
<evidence type="ECO:0000313" key="3">
    <source>
        <dbReference type="Proteomes" id="UP000005467"/>
    </source>
</evidence>
<dbReference type="EMBL" id="AEVG01000143">
    <property type="protein sequence ID" value="EFX90736.1"/>
    <property type="molecule type" value="Genomic_DNA"/>
</dbReference>
<sequence>MSDKNFKIALLFNANKIYDRRVIEGIGQYIQASQCTWNIFMQDDFTYHKKDIEGLLIDGIIADFDDLETATLLGELNIPVTAVGGSYKNETFYPKVPYVATDNYALVEMAFLHLKQKGINQFAFYGIPRSVCDSSNALYSS</sequence>
<dbReference type="Gene3D" id="3.40.50.2300">
    <property type="match status" value="1"/>
</dbReference>
<gene>
    <name evidence="2" type="primary">xylR</name>
    <name evidence="2" type="ORF">HMPREF0027_2211</name>
</gene>
<dbReference type="Pfam" id="PF22177">
    <property type="entry name" value="PBP1_XylR"/>
    <property type="match status" value="1"/>
</dbReference>
<dbReference type="InterPro" id="IPR028082">
    <property type="entry name" value="Peripla_BP_I"/>
</dbReference>
<proteinExistence type="predicted"/>
<comment type="caution">
    <text evidence="2">The sequence shown here is derived from an EMBL/GenBank/DDBJ whole genome shotgun (WGS) entry which is preliminary data.</text>
</comment>